<dbReference type="Pfam" id="PF01255">
    <property type="entry name" value="Prenyltransf"/>
    <property type="match status" value="1"/>
</dbReference>
<dbReference type="eggNOG" id="KOG1602">
    <property type="taxonomic scope" value="Eukaryota"/>
</dbReference>
<keyword evidence="2" id="KW-0808">Transferase</keyword>
<accession>A1CYM7</accession>
<dbReference type="AlphaFoldDB" id="A1CYM7"/>
<dbReference type="Gene3D" id="3.40.1180.10">
    <property type="entry name" value="Decaprenyl diphosphate synthase-like"/>
    <property type="match status" value="1"/>
</dbReference>
<dbReference type="PANTHER" id="PTHR10291:SF43">
    <property type="entry name" value="DEHYDRODOLICHYL DIPHOSPHATE SYNTHASE COMPLEX SUBUNIT DHDDS"/>
    <property type="match status" value="1"/>
</dbReference>
<evidence type="ECO:0000256" key="2">
    <source>
        <dbReference type="ARBA" id="ARBA00022679"/>
    </source>
</evidence>
<dbReference type="GeneID" id="4592649"/>
<evidence type="ECO:0000256" key="1">
    <source>
        <dbReference type="ARBA" id="ARBA00005432"/>
    </source>
</evidence>
<protein>
    <submittedName>
        <fullName evidence="3">Uncharacterized protein</fullName>
    </submittedName>
</protein>
<dbReference type="GO" id="GO:0045547">
    <property type="term" value="F:ditrans,polycis-polyprenyl diphosphate synthase [(2E,6E)-farnesyl diphosphate specific] activity"/>
    <property type="evidence" value="ECO:0007669"/>
    <property type="project" value="TreeGrafter"/>
</dbReference>
<dbReference type="GO" id="GO:0005811">
    <property type="term" value="C:lipid droplet"/>
    <property type="evidence" value="ECO:0007669"/>
    <property type="project" value="TreeGrafter"/>
</dbReference>
<dbReference type="GO" id="GO:0005783">
    <property type="term" value="C:endoplasmic reticulum"/>
    <property type="evidence" value="ECO:0007669"/>
    <property type="project" value="TreeGrafter"/>
</dbReference>
<organism evidence="3 4">
    <name type="scientific">Neosartorya fischeri (strain ATCC 1020 / DSM 3700 / CBS 544.65 / FGSC A1164 / JCM 1740 / NRRL 181 / WB 181)</name>
    <name type="common">Aspergillus fischerianus</name>
    <dbReference type="NCBI Taxonomy" id="331117"/>
    <lineage>
        <taxon>Eukaryota</taxon>
        <taxon>Fungi</taxon>
        <taxon>Dikarya</taxon>
        <taxon>Ascomycota</taxon>
        <taxon>Pezizomycotina</taxon>
        <taxon>Eurotiomycetes</taxon>
        <taxon>Eurotiomycetidae</taxon>
        <taxon>Eurotiales</taxon>
        <taxon>Aspergillaceae</taxon>
        <taxon>Aspergillus</taxon>
        <taxon>Aspergillus subgen. Fumigati</taxon>
    </lineage>
</organism>
<dbReference type="SUPFAM" id="SSF64005">
    <property type="entry name" value="Undecaprenyl diphosphate synthase"/>
    <property type="match status" value="1"/>
</dbReference>
<name>A1CYM7_NEOFI</name>
<proteinExistence type="inferred from homology"/>
<dbReference type="InterPro" id="IPR036424">
    <property type="entry name" value="UPP_synth-like_sf"/>
</dbReference>
<comment type="similarity">
    <text evidence="1">Belongs to the UPP synthase family.</text>
</comment>
<dbReference type="GO" id="GO:1904423">
    <property type="term" value="C:dehydrodolichyl diphosphate synthase complex"/>
    <property type="evidence" value="ECO:0007669"/>
    <property type="project" value="TreeGrafter"/>
</dbReference>
<dbReference type="KEGG" id="nfi:NFIA_034130"/>
<dbReference type="GO" id="GO:0016020">
    <property type="term" value="C:membrane"/>
    <property type="evidence" value="ECO:0007669"/>
    <property type="project" value="TreeGrafter"/>
</dbReference>
<dbReference type="Proteomes" id="UP000006702">
    <property type="component" value="Unassembled WGS sequence"/>
</dbReference>
<dbReference type="EMBL" id="DS027686">
    <property type="protein sequence ID" value="EAW23847.1"/>
    <property type="molecule type" value="Genomic_DNA"/>
</dbReference>
<evidence type="ECO:0000313" key="4">
    <source>
        <dbReference type="Proteomes" id="UP000006702"/>
    </source>
</evidence>
<dbReference type="InterPro" id="IPR001441">
    <property type="entry name" value="UPP_synth-like"/>
</dbReference>
<evidence type="ECO:0000313" key="3">
    <source>
        <dbReference type="EMBL" id="EAW23847.1"/>
    </source>
</evidence>
<dbReference type="InterPro" id="IPR018520">
    <property type="entry name" value="UPP_synth-like_CS"/>
</dbReference>
<dbReference type="GO" id="GO:0016094">
    <property type="term" value="P:polyprenol biosynthetic process"/>
    <property type="evidence" value="ECO:0007669"/>
    <property type="project" value="TreeGrafter"/>
</dbReference>
<gene>
    <name evidence="3" type="ORF">NFIA_034130</name>
</gene>
<dbReference type="HOGENOM" id="CLU_2386706_0_0_1"/>
<dbReference type="PANTHER" id="PTHR10291">
    <property type="entry name" value="DEHYDRODOLICHYL DIPHOSPHATE SYNTHASE FAMILY MEMBER"/>
    <property type="match status" value="1"/>
</dbReference>
<keyword evidence="4" id="KW-1185">Reference proteome</keyword>
<dbReference type="STRING" id="331117.A1CYM7"/>
<dbReference type="PROSITE" id="PS01066">
    <property type="entry name" value="UPP_SYNTHASE"/>
    <property type="match status" value="1"/>
</dbReference>
<dbReference type="RefSeq" id="XP_001265744.1">
    <property type="nucleotide sequence ID" value="XM_001265743.1"/>
</dbReference>
<dbReference type="VEuPathDB" id="FungiDB:NFIA_034130"/>
<sequence length="94" mass="10989">MAYTSRDEMARAMLRCVEEYPHTAITAQSLSDKLHTGDNPPVDLVVRSSGMYRLSDFLLWQCHEDTQIQIADAMWPEFGAWEPFMRLYDLYQAR</sequence>
<reference evidence="4" key="1">
    <citation type="journal article" date="2008" name="PLoS Genet.">
        <title>Genomic islands in the pathogenic filamentous fungus Aspergillus fumigatus.</title>
        <authorList>
            <person name="Fedorova N.D."/>
            <person name="Khaldi N."/>
            <person name="Joardar V.S."/>
            <person name="Maiti R."/>
            <person name="Amedeo P."/>
            <person name="Anderson M.J."/>
            <person name="Crabtree J."/>
            <person name="Silva J.C."/>
            <person name="Badger J.H."/>
            <person name="Albarraq A."/>
            <person name="Angiuoli S."/>
            <person name="Bussey H."/>
            <person name="Bowyer P."/>
            <person name="Cotty P.J."/>
            <person name="Dyer P.S."/>
            <person name="Egan A."/>
            <person name="Galens K."/>
            <person name="Fraser-Liggett C.M."/>
            <person name="Haas B.J."/>
            <person name="Inman J.M."/>
            <person name="Kent R."/>
            <person name="Lemieux S."/>
            <person name="Malavazi I."/>
            <person name="Orvis J."/>
            <person name="Roemer T."/>
            <person name="Ronning C.M."/>
            <person name="Sundaram J.P."/>
            <person name="Sutton G."/>
            <person name="Turner G."/>
            <person name="Venter J.C."/>
            <person name="White O.R."/>
            <person name="Whitty B.R."/>
            <person name="Youngman P."/>
            <person name="Wolfe K.H."/>
            <person name="Goldman G.H."/>
            <person name="Wortman J.R."/>
            <person name="Jiang B."/>
            <person name="Denning D.W."/>
            <person name="Nierman W.C."/>
        </authorList>
    </citation>
    <scope>NUCLEOTIDE SEQUENCE [LARGE SCALE GENOMIC DNA]</scope>
    <source>
        <strain evidence="4">ATCC 1020 / DSM 3700 / CBS 544.65 / FGSC A1164 / JCM 1740 / NRRL 181 / WB 181</strain>
    </source>
</reference>
<dbReference type="OrthoDB" id="4173905at2759"/>